<name>A0A0N5CYJ8_THECL</name>
<evidence type="ECO:0000256" key="5">
    <source>
        <dbReference type="ARBA" id="ARBA00022833"/>
    </source>
</evidence>
<dbReference type="InterPro" id="IPR018957">
    <property type="entry name" value="Znf_C3HC4_RING-type"/>
</dbReference>
<keyword evidence="14" id="KW-1185">Reference proteome</keyword>
<feature type="domain" description="RING-type" evidence="12">
    <location>
        <begin position="801"/>
        <end position="848"/>
    </location>
</feature>
<dbReference type="GO" id="GO:0005737">
    <property type="term" value="C:cytoplasm"/>
    <property type="evidence" value="ECO:0007669"/>
    <property type="project" value="UniProtKB-SubCell"/>
</dbReference>
<evidence type="ECO:0000256" key="3">
    <source>
        <dbReference type="ARBA" id="ARBA00022723"/>
    </source>
</evidence>
<dbReference type="InterPro" id="IPR017907">
    <property type="entry name" value="Znf_RING_CS"/>
</dbReference>
<feature type="compositionally biased region" description="Polar residues" evidence="11">
    <location>
        <begin position="314"/>
        <end position="331"/>
    </location>
</feature>
<accession>A0A0N5CYJ8</accession>
<dbReference type="AlphaFoldDB" id="A0A0N5CYJ8"/>
<evidence type="ECO:0000256" key="6">
    <source>
        <dbReference type="ARBA" id="ARBA00023015"/>
    </source>
</evidence>
<evidence type="ECO:0000256" key="8">
    <source>
        <dbReference type="ARBA" id="ARBA00023242"/>
    </source>
</evidence>
<evidence type="ECO:0000256" key="10">
    <source>
        <dbReference type="RuleBase" id="RU367105"/>
    </source>
</evidence>
<dbReference type="Pfam" id="PF11571">
    <property type="entry name" value="Med27"/>
    <property type="match status" value="1"/>
</dbReference>
<dbReference type="Proteomes" id="UP000276776">
    <property type="component" value="Unassembled WGS sequence"/>
</dbReference>
<dbReference type="EMBL" id="UYYF01004344">
    <property type="protein sequence ID" value="VDN02768.1"/>
    <property type="molecule type" value="Genomic_DNA"/>
</dbReference>
<keyword evidence="8" id="KW-0539">Nucleus</keyword>
<dbReference type="PROSITE" id="PS00518">
    <property type="entry name" value="ZF_RING_1"/>
    <property type="match status" value="1"/>
</dbReference>
<dbReference type="EC" id="2.3.2.27" evidence="10"/>
<evidence type="ECO:0000256" key="7">
    <source>
        <dbReference type="ARBA" id="ARBA00023163"/>
    </source>
</evidence>
<proteinExistence type="inferred from homology"/>
<keyword evidence="5 10" id="KW-0862">Zinc</keyword>
<dbReference type="InterPro" id="IPR021627">
    <property type="entry name" value="Mediator_Med27"/>
</dbReference>
<keyword evidence="6" id="KW-0805">Transcription regulation</keyword>
<evidence type="ECO:0000313" key="15">
    <source>
        <dbReference type="WBParaSite" id="TCLT_0000552501-mRNA-1"/>
    </source>
</evidence>
<dbReference type="Gene3D" id="3.30.40.10">
    <property type="entry name" value="Zinc/RING finger domain, C3HC4 (zinc finger)"/>
    <property type="match status" value="1"/>
</dbReference>
<evidence type="ECO:0000256" key="9">
    <source>
        <dbReference type="PROSITE-ProRule" id="PRU00175"/>
    </source>
</evidence>
<comment type="similarity">
    <text evidence="10">Belongs to the Deltex family.</text>
</comment>
<dbReference type="GO" id="GO:0007219">
    <property type="term" value="P:Notch signaling pathway"/>
    <property type="evidence" value="ECO:0007669"/>
    <property type="project" value="InterPro"/>
</dbReference>
<keyword evidence="3 10" id="KW-0479">Metal-binding</keyword>
<evidence type="ECO:0000256" key="2">
    <source>
        <dbReference type="ARBA" id="ARBA00008048"/>
    </source>
</evidence>
<dbReference type="SUPFAM" id="SSF57850">
    <property type="entry name" value="RING/U-box"/>
    <property type="match status" value="1"/>
</dbReference>
<dbReference type="Pfam" id="PF00097">
    <property type="entry name" value="zf-C3HC4"/>
    <property type="match status" value="1"/>
</dbReference>
<reference evidence="15" key="1">
    <citation type="submission" date="2017-02" db="UniProtKB">
        <authorList>
            <consortium name="WormBaseParasite"/>
        </authorList>
    </citation>
    <scope>IDENTIFICATION</scope>
</reference>
<keyword evidence="7" id="KW-0804">Transcription</keyword>
<comment type="similarity">
    <text evidence="2">Belongs to the Mediator complex subunit 27 family.</text>
</comment>
<comment type="pathway">
    <text evidence="10">Protein modification; protein ubiquitination.</text>
</comment>
<keyword evidence="10" id="KW-0963">Cytoplasm</keyword>
<evidence type="ECO:0000256" key="4">
    <source>
        <dbReference type="ARBA" id="ARBA00022771"/>
    </source>
</evidence>
<dbReference type="CDD" id="cd16564">
    <property type="entry name" value="RING-HC_RNF222"/>
    <property type="match status" value="1"/>
</dbReference>
<dbReference type="InterPro" id="IPR039398">
    <property type="entry name" value="Deltex_fam"/>
</dbReference>
<dbReference type="InterPro" id="IPR013083">
    <property type="entry name" value="Znf_RING/FYVE/PHD"/>
</dbReference>
<keyword evidence="10" id="KW-0808">Transferase</keyword>
<dbReference type="GO" id="GO:0016567">
    <property type="term" value="P:protein ubiquitination"/>
    <property type="evidence" value="ECO:0007669"/>
    <property type="project" value="UniProtKB-UniRule"/>
</dbReference>
<reference evidence="13 14" key="2">
    <citation type="submission" date="2018-11" db="EMBL/GenBank/DDBJ databases">
        <authorList>
            <consortium name="Pathogen Informatics"/>
        </authorList>
    </citation>
    <scope>NUCLEOTIDE SEQUENCE [LARGE SCALE GENOMIC DNA]</scope>
</reference>
<dbReference type="PANTHER" id="PTHR12622">
    <property type="entry name" value="DELTEX-RELATED"/>
    <property type="match status" value="1"/>
</dbReference>
<dbReference type="WBParaSite" id="TCLT_0000552501-mRNA-1">
    <property type="protein sequence ID" value="TCLT_0000552501-mRNA-1"/>
    <property type="gene ID" value="TCLT_0000552501"/>
</dbReference>
<evidence type="ECO:0000256" key="1">
    <source>
        <dbReference type="ARBA" id="ARBA00004123"/>
    </source>
</evidence>
<dbReference type="PROSITE" id="PS50089">
    <property type="entry name" value="ZF_RING_2"/>
    <property type="match status" value="1"/>
</dbReference>
<comment type="catalytic activity">
    <reaction evidence="10">
        <text>S-ubiquitinyl-[E2 ubiquitin-conjugating enzyme]-L-cysteine + [acceptor protein]-L-lysine = [E2 ubiquitin-conjugating enzyme]-L-cysteine + N(6)-ubiquitinyl-[acceptor protein]-L-lysine.</text>
        <dbReference type="EC" id="2.3.2.27"/>
    </reaction>
</comment>
<dbReference type="GO" id="GO:0061630">
    <property type="term" value="F:ubiquitin protein ligase activity"/>
    <property type="evidence" value="ECO:0007669"/>
    <property type="project" value="UniProtKB-UniRule"/>
</dbReference>
<protein>
    <recommendedName>
        <fullName evidence="10">E3 ubiquitin-protein ligase</fullName>
        <ecNumber evidence="10">2.3.2.27</ecNumber>
    </recommendedName>
</protein>
<feature type="region of interest" description="Disordered" evidence="11">
    <location>
        <begin position="83"/>
        <end position="119"/>
    </location>
</feature>
<evidence type="ECO:0000313" key="14">
    <source>
        <dbReference type="Proteomes" id="UP000276776"/>
    </source>
</evidence>
<sequence>MDIDDWSRPEVVQLIDHYIREPNVSIEQLKKDIQRITRKNVTTRTLQRHMQIFLQESAAYETHSKQDATCPVDTGQLAHRIQDLRNRTRRPRKLAQASTDTEGPSSRRKQPTQRISSMQRIVRSYRSRRYKARRKYFLAKRCKEELEDELSATTTTPDAPTKTESPATTARVITSTTVTESKGTMPTTPKKAEETTVIVETERMTSETTEEPQWITTTSISTTTMTEAKTSMLATETITEITEKAMGHHAETTVSIPEGGEWLVPTAMTPCTVAETDLETLERTIDLSWIRSITEGMMVSCLTLEPDDITWTKQETAESTKSGMTTPTNPWRTEEQETTTTRDNLQYPQITEHETQESHLSAMKQAELLRSSNAISLQDFTSTAANLPPTVSQISPISTLLNSEFCKQPTHMSPITCTNDPNTSTFPKPESTCLSSSIFTTSQTSPSTVAMQANLVNQQFQSMLNHLDHCLNALRLLRNEVVSVHYRIWKGDWDVQIEGEKTIEERLEFINQIYDSLESHAKQLPTSTPMTVQMERLSRFLHDGQIDPYTRELYEKSLDASTWMDTTNQLLQMYAEFLRPVVGNRRRSIMTERPLTFSSYGLSSSPQSVFEQTLASVLKDPSSKKIGLVGRYLEKTALSAIVEFKFGQVVDKQYVCLLKMLMVVNSGVPEYVQMIAPHEDWSYLDIGTEQVDIHKESRYLVYRKMSVQANIHLMQTIMPCIDIRNAHTLSYVLSLFSKFSGVFETKCRVCKFTFLPKKMKRLFNYLRATVAHVEENYVKHEKAAEIEGAEHIIVNSSALHCPICLSVFISAPFILRCGHSFCQKCIKKLVKESSSEDEHGMILCPICRQEISCEISFTKNYLADALLQSFQDVVRDNIEHVMDSSLMLSVVVFI</sequence>
<dbReference type="STRING" id="103827.A0A0N5CYJ8"/>
<dbReference type="SMART" id="SM00184">
    <property type="entry name" value="RING"/>
    <property type="match status" value="1"/>
</dbReference>
<feature type="compositionally biased region" description="Low complexity" evidence="11">
    <location>
        <begin position="152"/>
        <end position="170"/>
    </location>
</feature>
<comment type="subcellular location">
    <subcellularLocation>
        <location evidence="10">Cytoplasm</location>
    </subcellularLocation>
    <subcellularLocation>
        <location evidence="1">Nucleus</location>
    </subcellularLocation>
</comment>
<dbReference type="InterPro" id="IPR001841">
    <property type="entry name" value="Znf_RING"/>
</dbReference>
<dbReference type="GO" id="GO:0008270">
    <property type="term" value="F:zinc ion binding"/>
    <property type="evidence" value="ECO:0007669"/>
    <property type="project" value="UniProtKB-KW"/>
</dbReference>
<evidence type="ECO:0000256" key="11">
    <source>
        <dbReference type="SAM" id="MobiDB-lite"/>
    </source>
</evidence>
<evidence type="ECO:0000313" key="13">
    <source>
        <dbReference type="EMBL" id="VDN02768.1"/>
    </source>
</evidence>
<feature type="region of interest" description="Disordered" evidence="11">
    <location>
        <begin position="314"/>
        <end position="341"/>
    </location>
</feature>
<feature type="region of interest" description="Disordered" evidence="11">
    <location>
        <begin position="146"/>
        <end position="170"/>
    </location>
</feature>
<evidence type="ECO:0000259" key="12">
    <source>
        <dbReference type="PROSITE" id="PS50089"/>
    </source>
</evidence>
<dbReference type="GO" id="GO:0016592">
    <property type="term" value="C:mediator complex"/>
    <property type="evidence" value="ECO:0007669"/>
    <property type="project" value="InterPro"/>
</dbReference>
<gene>
    <name evidence="13" type="ORF">TCLT_LOCUS5514</name>
</gene>
<keyword evidence="4 9" id="KW-0863">Zinc-finger</keyword>
<dbReference type="OrthoDB" id="5864140at2759"/>
<organism evidence="15">
    <name type="scientific">Thelazia callipaeda</name>
    <name type="common">Oriental eyeworm</name>
    <name type="synonym">Parasitic nematode</name>
    <dbReference type="NCBI Taxonomy" id="103827"/>
    <lineage>
        <taxon>Eukaryota</taxon>
        <taxon>Metazoa</taxon>
        <taxon>Ecdysozoa</taxon>
        <taxon>Nematoda</taxon>
        <taxon>Chromadorea</taxon>
        <taxon>Rhabditida</taxon>
        <taxon>Spirurina</taxon>
        <taxon>Spiruromorpha</taxon>
        <taxon>Thelazioidea</taxon>
        <taxon>Thelaziidae</taxon>
        <taxon>Thelazia</taxon>
    </lineage>
</organism>